<keyword evidence="4" id="KW-1185">Reference proteome</keyword>
<evidence type="ECO:0000313" key="4">
    <source>
        <dbReference type="Proteomes" id="UP000053260"/>
    </source>
</evidence>
<gene>
    <name evidence="3" type="ORF">AQJ91_05995</name>
</gene>
<dbReference type="SUPFAM" id="SSF48179">
    <property type="entry name" value="6-phosphogluconate dehydrogenase C-terminal domain-like"/>
    <property type="match status" value="1"/>
</dbReference>
<dbReference type="Gene3D" id="1.10.1040.10">
    <property type="entry name" value="N-(1-d-carboxylethyl)-l-norvaline Dehydrogenase, domain 2"/>
    <property type="match status" value="1"/>
</dbReference>
<organism evidence="3 4">
    <name type="scientific">Streptomyces dysideae</name>
    <dbReference type="NCBI Taxonomy" id="909626"/>
    <lineage>
        <taxon>Bacteria</taxon>
        <taxon>Bacillati</taxon>
        <taxon>Actinomycetota</taxon>
        <taxon>Actinomycetes</taxon>
        <taxon>Kitasatosporales</taxon>
        <taxon>Streptomycetaceae</taxon>
        <taxon>Streptomyces</taxon>
    </lineage>
</organism>
<name>A0A101V494_9ACTN</name>
<dbReference type="SUPFAM" id="SSF51735">
    <property type="entry name" value="NAD(P)-binding Rossmann-fold domains"/>
    <property type="match status" value="1"/>
</dbReference>
<sequence>MATEVTVGLMHPGSMGAAFAAQLRSKGTTVLWCPTGRSESSRQRAKRASMKPVALADLVDSVDVLLSLCPPAAAEDVAAQAAAHGFCGTYVEANAITPHRVRNVAERLRNAVVVDGAVVGSPPVDGKSPTLYLAGPREEVDRLEDLFAGTDVQTHQLGDDIGKASALKLAYSSYQKASRVLAAVAYGLADANDVSDELIHIASKRTGSYLTETGYIPKTVSRAWRWAPELEDAADLLDETGLPGHLMRAAAEVLHSWDEARDTTLTISEALALLHDGSGTSETTVGQEPAP</sequence>
<dbReference type="Pfam" id="PF07991">
    <property type="entry name" value="KARI_N"/>
    <property type="match status" value="1"/>
</dbReference>
<dbReference type="AlphaFoldDB" id="A0A101V494"/>
<evidence type="ECO:0000259" key="2">
    <source>
        <dbReference type="Pfam" id="PF09130"/>
    </source>
</evidence>
<dbReference type="InterPro" id="IPR013116">
    <property type="entry name" value="KARI_N"/>
</dbReference>
<accession>A0A101V494</accession>
<dbReference type="InterPro" id="IPR013328">
    <property type="entry name" value="6PGD_dom2"/>
</dbReference>
<dbReference type="RefSeq" id="WP_067017255.1">
    <property type="nucleotide sequence ID" value="NZ_KQ949076.1"/>
</dbReference>
<dbReference type="Proteomes" id="UP000053260">
    <property type="component" value="Unassembled WGS sequence"/>
</dbReference>
<feature type="domain" description="Phosphogluconate dehydrogenase NAD-binding putative C-terminal" evidence="2">
    <location>
        <begin position="189"/>
        <end position="257"/>
    </location>
</feature>
<evidence type="ECO:0000313" key="3">
    <source>
        <dbReference type="EMBL" id="KUO22193.1"/>
    </source>
</evidence>
<dbReference type="STRING" id="909626.AQJ91_05995"/>
<proteinExistence type="predicted"/>
<protein>
    <submittedName>
        <fullName evidence="3">Phosphogluconate dehydrogenase</fullName>
    </submittedName>
</protein>
<dbReference type="OrthoDB" id="1271986at2"/>
<dbReference type="Gene3D" id="3.40.50.720">
    <property type="entry name" value="NAD(P)-binding Rossmann-like Domain"/>
    <property type="match status" value="1"/>
</dbReference>
<dbReference type="EMBL" id="LMXB01000019">
    <property type="protein sequence ID" value="KUO22193.1"/>
    <property type="molecule type" value="Genomic_DNA"/>
</dbReference>
<comment type="caution">
    <text evidence="3">The sequence shown here is derived from an EMBL/GenBank/DDBJ whole genome shotgun (WGS) entry which is preliminary data.</text>
</comment>
<evidence type="ECO:0000259" key="1">
    <source>
        <dbReference type="Pfam" id="PF07991"/>
    </source>
</evidence>
<feature type="domain" description="KARI N-terminal Rossmann" evidence="1">
    <location>
        <begin position="6"/>
        <end position="80"/>
    </location>
</feature>
<dbReference type="InterPro" id="IPR036291">
    <property type="entry name" value="NAD(P)-bd_dom_sf"/>
</dbReference>
<dbReference type="InterPro" id="IPR015814">
    <property type="entry name" value="Pgluconate_DH_NAD-bd_C"/>
</dbReference>
<reference evidence="3 4" key="1">
    <citation type="submission" date="2015-10" db="EMBL/GenBank/DDBJ databases">
        <title>Draft genome sequence of Streptomyces sp. RV15, isolated from a marine sponge.</title>
        <authorList>
            <person name="Ruckert C."/>
            <person name="Abdelmohsen U.R."/>
            <person name="Winkler A."/>
            <person name="Hentschel U."/>
            <person name="Kalinowski J."/>
            <person name="Kampfer P."/>
            <person name="Glaeser S."/>
        </authorList>
    </citation>
    <scope>NUCLEOTIDE SEQUENCE [LARGE SCALE GENOMIC DNA]</scope>
    <source>
        <strain evidence="3 4">RV15</strain>
    </source>
</reference>
<dbReference type="InterPro" id="IPR008927">
    <property type="entry name" value="6-PGluconate_DH-like_C_sf"/>
</dbReference>
<dbReference type="Pfam" id="PF09130">
    <property type="entry name" value="DUF1932"/>
    <property type="match status" value="1"/>
</dbReference>